<comment type="caution">
    <text evidence="9">The sequence shown here is derived from an EMBL/GenBank/DDBJ whole genome shotgun (WGS) entry which is preliminary data.</text>
</comment>
<dbReference type="InterPro" id="IPR018490">
    <property type="entry name" value="cNMP-bd_dom_sf"/>
</dbReference>
<dbReference type="Proteomes" id="UP001168821">
    <property type="component" value="Unassembled WGS sequence"/>
</dbReference>
<dbReference type="CDD" id="cd00038">
    <property type="entry name" value="CAP_ED"/>
    <property type="match status" value="1"/>
</dbReference>
<dbReference type="InterPro" id="IPR005821">
    <property type="entry name" value="Ion_trans_dom"/>
</dbReference>
<organism evidence="9 10">
    <name type="scientific">Zophobas morio</name>
    <dbReference type="NCBI Taxonomy" id="2755281"/>
    <lineage>
        <taxon>Eukaryota</taxon>
        <taxon>Metazoa</taxon>
        <taxon>Ecdysozoa</taxon>
        <taxon>Arthropoda</taxon>
        <taxon>Hexapoda</taxon>
        <taxon>Insecta</taxon>
        <taxon>Pterygota</taxon>
        <taxon>Neoptera</taxon>
        <taxon>Endopterygota</taxon>
        <taxon>Coleoptera</taxon>
        <taxon>Polyphaga</taxon>
        <taxon>Cucujiformia</taxon>
        <taxon>Tenebrionidae</taxon>
        <taxon>Zophobas</taxon>
    </lineage>
</organism>
<dbReference type="PROSITE" id="PS50042">
    <property type="entry name" value="CNMP_BINDING_3"/>
    <property type="match status" value="1"/>
</dbReference>
<dbReference type="PROSITE" id="PS00889">
    <property type="entry name" value="CNMP_BINDING_2"/>
    <property type="match status" value="1"/>
</dbReference>
<dbReference type="SUPFAM" id="SSF51206">
    <property type="entry name" value="cAMP-binding domain-like"/>
    <property type="match status" value="1"/>
</dbReference>
<gene>
    <name evidence="9" type="ORF">Zmor_022228</name>
</gene>
<evidence type="ECO:0000256" key="7">
    <source>
        <dbReference type="SAM" id="Phobius"/>
    </source>
</evidence>
<dbReference type="SUPFAM" id="SSF81324">
    <property type="entry name" value="Voltage-gated potassium channels"/>
    <property type="match status" value="1"/>
</dbReference>
<dbReference type="EMBL" id="JALNTZ010000007">
    <property type="protein sequence ID" value="KAJ3644503.1"/>
    <property type="molecule type" value="Genomic_DNA"/>
</dbReference>
<dbReference type="PROSITE" id="PS00888">
    <property type="entry name" value="CNMP_BINDING_1"/>
    <property type="match status" value="1"/>
</dbReference>
<keyword evidence="10" id="KW-1185">Reference proteome</keyword>
<evidence type="ECO:0000256" key="3">
    <source>
        <dbReference type="ARBA" id="ARBA00022692"/>
    </source>
</evidence>
<dbReference type="AlphaFoldDB" id="A0AA38HV06"/>
<dbReference type="PANTHER" id="PTHR45689">
    <property type="entry name" value="I[[H]] CHANNEL, ISOFORM E"/>
    <property type="match status" value="1"/>
</dbReference>
<keyword evidence="4 7" id="KW-1133">Transmembrane helix</keyword>
<dbReference type="GO" id="GO:0003254">
    <property type="term" value="P:regulation of membrane depolarization"/>
    <property type="evidence" value="ECO:0007669"/>
    <property type="project" value="TreeGrafter"/>
</dbReference>
<proteinExistence type="predicted"/>
<dbReference type="Gene3D" id="1.10.287.70">
    <property type="match status" value="1"/>
</dbReference>
<evidence type="ECO:0000256" key="1">
    <source>
        <dbReference type="ARBA" id="ARBA00004141"/>
    </source>
</evidence>
<feature type="transmembrane region" description="Helical" evidence="7">
    <location>
        <begin position="291"/>
        <end position="312"/>
    </location>
</feature>
<evidence type="ECO:0000313" key="10">
    <source>
        <dbReference type="Proteomes" id="UP001168821"/>
    </source>
</evidence>
<dbReference type="InterPro" id="IPR051413">
    <property type="entry name" value="K/Na_HCN_channel"/>
</dbReference>
<feature type="domain" description="Cyclic nucleotide-binding" evidence="8">
    <location>
        <begin position="389"/>
        <end position="506"/>
    </location>
</feature>
<dbReference type="PANTHER" id="PTHR45689:SF14">
    <property type="entry name" value="CYCLIC NUCLEOTIDE-GATED CATION CHANNEL SUBUNIT A-LIKE PROTEIN"/>
    <property type="match status" value="1"/>
</dbReference>
<protein>
    <recommendedName>
        <fullName evidence="8">Cyclic nucleotide-binding domain-containing protein</fullName>
    </recommendedName>
</protein>
<keyword evidence="2" id="KW-0813">Transport</keyword>
<evidence type="ECO:0000256" key="5">
    <source>
        <dbReference type="ARBA" id="ARBA00023065"/>
    </source>
</evidence>
<dbReference type="InterPro" id="IPR000595">
    <property type="entry name" value="cNMP-bd_dom"/>
</dbReference>
<keyword evidence="3 7" id="KW-0812">Transmembrane</keyword>
<keyword evidence="5" id="KW-0406">Ion transport</keyword>
<evidence type="ECO:0000313" key="9">
    <source>
        <dbReference type="EMBL" id="KAJ3644503.1"/>
    </source>
</evidence>
<keyword evidence="6 7" id="KW-0472">Membrane</keyword>
<evidence type="ECO:0000256" key="6">
    <source>
        <dbReference type="ARBA" id="ARBA00023136"/>
    </source>
</evidence>
<evidence type="ECO:0000259" key="8">
    <source>
        <dbReference type="PROSITE" id="PS50042"/>
    </source>
</evidence>
<dbReference type="SMART" id="SM00100">
    <property type="entry name" value="cNMP"/>
    <property type="match status" value="1"/>
</dbReference>
<dbReference type="InterPro" id="IPR018488">
    <property type="entry name" value="cNMP-bd_CS"/>
</dbReference>
<accession>A0AA38HV06</accession>
<dbReference type="GO" id="GO:0005249">
    <property type="term" value="F:voltage-gated potassium channel activity"/>
    <property type="evidence" value="ECO:0007669"/>
    <property type="project" value="TreeGrafter"/>
</dbReference>
<dbReference type="Pfam" id="PF00520">
    <property type="entry name" value="Ion_trans"/>
    <property type="match status" value="1"/>
</dbReference>
<name>A0AA38HV06_9CUCU</name>
<dbReference type="GO" id="GO:0035725">
    <property type="term" value="P:sodium ion transmembrane transport"/>
    <property type="evidence" value="ECO:0007669"/>
    <property type="project" value="TreeGrafter"/>
</dbReference>
<feature type="transmembrane region" description="Helical" evidence="7">
    <location>
        <begin position="208"/>
        <end position="228"/>
    </location>
</feature>
<evidence type="ECO:0000256" key="4">
    <source>
        <dbReference type="ARBA" id="ARBA00022989"/>
    </source>
</evidence>
<evidence type="ECO:0000256" key="2">
    <source>
        <dbReference type="ARBA" id="ARBA00022448"/>
    </source>
</evidence>
<dbReference type="Gene3D" id="2.60.120.10">
    <property type="entry name" value="Jelly Rolls"/>
    <property type="match status" value="1"/>
</dbReference>
<reference evidence="9" key="1">
    <citation type="journal article" date="2023" name="G3 (Bethesda)">
        <title>Whole genome assemblies of Zophobas morio and Tenebrio molitor.</title>
        <authorList>
            <person name="Kaur S."/>
            <person name="Stinson S.A."/>
            <person name="diCenzo G.C."/>
        </authorList>
    </citation>
    <scope>NUCLEOTIDE SEQUENCE</scope>
    <source>
        <strain evidence="9">QUZm001</strain>
    </source>
</reference>
<sequence length="523" mass="61257">MSEGELPKLSAKAGCLARVKRTLELSILISEKNPYSLQFYENLTTIRKLRMRQIATGSTIIHCFSDFRIYYEMWMAVIFSICLIHFPLQASFGGREVSMLRIFKLCVDCACVADIALRFRTAYVEEKEKRVITDPQQIAMKYLRTFFVPDLISTIPDPYTFGPGGSTIFLDILSLLCLFKLSRAATTYEYLLRSAQYLRIDKPICRTLLTAFFFILFCHWTACAVYLLPHFRRALTGQIDKDSWTLRERIFDESLEQRYFHTLYKASAYILAIKQQTVTEQAFEEKIFACVLYIVGKLIVFYITVMAVGKFLNIWSLESKYYEVVEELEGFMRRKQLSTATRNRLLQYYNYKFRRTYFEEHTIKSILSERLRQQINQNIMQKFIGNVEIFNCIPQETMNRIINHLHLEVFLPHDLIIKAGTVGEAMYFLGSGTVAVYTPSGKEVCHLQDGAHFGEIALLKKEQKRTAHVFAVEICEVYKLDKRSFNSYLRPVKELMDQMLQEANLRIEMTKDFEDIHIRDYKF</sequence>
<dbReference type="GO" id="GO:0098855">
    <property type="term" value="C:HCN channel complex"/>
    <property type="evidence" value="ECO:0007669"/>
    <property type="project" value="TreeGrafter"/>
</dbReference>
<comment type="subcellular location">
    <subcellularLocation>
        <location evidence="1">Membrane</location>
        <topology evidence="1">Multi-pass membrane protein</topology>
    </subcellularLocation>
</comment>
<dbReference type="Gene3D" id="1.10.287.630">
    <property type="entry name" value="Helix hairpin bin"/>
    <property type="match status" value="1"/>
</dbReference>
<dbReference type="Pfam" id="PF00027">
    <property type="entry name" value="cNMP_binding"/>
    <property type="match status" value="1"/>
</dbReference>
<dbReference type="InterPro" id="IPR014710">
    <property type="entry name" value="RmlC-like_jellyroll"/>
</dbReference>